<dbReference type="GO" id="GO:0016705">
    <property type="term" value="F:oxidoreductase activity, acting on paired donors, with incorporation or reduction of molecular oxygen"/>
    <property type="evidence" value="ECO:0007669"/>
    <property type="project" value="InterPro"/>
</dbReference>
<dbReference type="PANTHER" id="PTHR43244:SF1">
    <property type="entry name" value="5,10-METHYLENETETRAHYDROMETHANOPTERIN REDUCTASE"/>
    <property type="match status" value="1"/>
</dbReference>
<protein>
    <submittedName>
        <fullName evidence="3">Flavin-dependent oxidoreductase, luciferase family (Includes alkanesulfonate monooxygenase SsuD and methylene tetrahydromethanopterin reductase)</fullName>
    </submittedName>
</protein>
<dbReference type="Pfam" id="PF00296">
    <property type="entry name" value="Bac_luciferase"/>
    <property type="match status" value="1"/>
</dbReference>
<dbReference type="EMBL" id="FNUJ01000003">
    <property type="protein sequence ID" value="SEF27463.1"/>
    <property type="molecule type" value="Genomic_DNA"/>
</dbReference>
<accession>A0A1H5QMU7</accession>
<dbReference type="InterPro" id="IPR036661">
    <property type="entry name" value="Luciferase-like_sf"/>
</dbReference>
<gene>
    <name evidence="3" type="ORF">SAMN05421837_103871</name>
</gene>
<dbReference type="RefSeq" id="WP_086678044.1">
    <property type="nucleotide sequence ID" value="NZ_FNUJ01000003.1"/>
</dbReference>
<dbReference type="Gene3D" id="3.20.20.30">
    <property type="entry name" value="Luciferase-like domain"/>
    <property type="match status" value="1"/>
</dbReference>
<reference evidence="4" key="1">
    <citation type="submission" date="2016-10" db="EMBL/GenBank/DDBJ databases">
        <authorList>
            <person name="Varghese N."/>
            <person name="Submissions S."/>
        </authorList>
    </citation>
    <scope>NUCLEOTIDE SEQUENCE [LARGE SCALE GENOMIC DNA]</scope>
    <source>
        <strain evidence="4">DSM 44654</strain>
    </source>
</reference>
<dbReference type="SUPFAM" id="SSF51679">
    <property type="entry name" value="Bacterial luciferase-like"/>
    <property type="match status" value="1"/>
</dbReference>
<evidence type="ECO:0000259" key="2">
    <source>
        <dbReference type="Pfam" id="PF00296"/>
    </source>
</evidence>
<evidence type="ECO:0000313" key="3">
    <source>
        <dbReference type="EMBL" id="SEF27463.1"/>
    </source>
</evidence>
<feature type="domain" description="Luciferase-like" evidence="2">
    <location>
        <begin position="3"/>
        <end position="241"/>
    </location>
</feature>
<dbReference type="PANTHER" id="PTHR43244">
    <property type="match status" value="1"/>
</dbReference>
<name>A0A1H5QMU7_9PSEU</name>
<dbReference type="InterPro" id="IPR011251">
    <property type="entry name" value="Luciferase-like_dom"/>
</dbReference>
<keyword evidence="4" id="KW-1185">Reference proteome</keyword>
<dbReference type="STRING" id="218821.SAMN05421837_103871"/>
<keyword evidence="3" id="KW-0503">Monooxygenase</keyword>
<evidence type="ECO:0000256" key="1">
    <source>
        <dbReference type="ARBA" id="ARBA00023002"/>
    </source>
</evidence>
<evidence type="ECO:0000313" key="4">
    <source>
        <dbReference type="Proteomes" id="UP000198878"/>
    </source>
</evidence>
<organism evidence="3 4">
    <name type="scientific">Amycolatopsis pretoriensis</name>
    <dbReference type="NCBI Taxonomy" id="218821"/>
    <lineage>
        <taxon>Bacteria</taxon>
        <taxon>Bacillati</taxon>
        <taxon>Actinomycetota</taxon>
        <taxon>Actinomycetes</taxon>
        <taxon>Pseudonocardiales</taxon>
        <taxon>Pseudonocardiaceae</taxon>
        <taxon>Amycolatopsis</taxon>
    </lineage>
</organism>
<sequence>MTKFGLVVPTYQPILDAGRTAPELVDVAVSAEELGLDSVWVGDTLARAPLDAFAVLGAFATRTSRVTLGTSALLPALRDPVLSANQLLSLDLLSGGRLTVAVGAGFAGRSEPEFAFVGVPWARRRARLDDIVGLWRAAWSGASSFHGSVLHYDSLPSFPAPARVGGPPVWLAAYTPGALERVGRLYDGWLPYPPDPADYVSGLAQIRASSSRPITPALFATVLVEEDLDRGRALLEEYCQRNYGMPADFVQGIQMQVTGSAAQVAAQLRRYEGAEHVLLRIASTDPKVFDEQLPRLAEVANLLRDQP</sequence>
<dbReference type="AlphaFoldDB" id="A0A1H5QMU7"/>
<dbReference type="GO" id="GO:0004497">
    <property type="term" value="F:monooxygenase activity"/>
    <property type="evidence" value="ECO:0007669"/>
    <property type="project" value="UniProtKB-KW"/>
</dbReference>
<dbReference type="OrthoDB" id="3813791at2"/>
<dbReference type="Proteomes" id="UP000198878">
    <property type="component" value="Unassembled WGS sequence"/>
</dbReference>
<keyword evidence="1" id="KW-0560">Oxidoreductase</keyword>
<proteinExistence type="predicted"/>
<dbReference type="InterPro" id="IPR050564">
    <property type="entry name" value="F420-G6PD/mer"/>
</dbReference>